<dbReference type="AlphaFoldDB" id="A0A7J9F192"/>
<protein>
    <recommendedName>
        <fullName evidence="1">LsmAD domain-containing protein</fullName>
    </recommendedName>
</protein>
<dbReference type="GO" id="GO:0010494">
    <property type="term" value="C:cytoplasmic stress granule"/>
    <property type="evidence" value="ECO:0007669"/>
    <property type="project" value="TreeGrafter"/>
</dbReference>
<dbReference type="SMART" id="SM01272">
    <property type="entry name" value="LsmAD"/>
    <property type="match status" value="1"/>
</dbReference>
<name>A0A7J9F192_9ROSI</name>
<accession>A0A7J9F192</accession>
<dbReference type="InterPro" id="IPR009604">
    <property type="entry name" value="LsmAD_domain"/>
</dbReference>
<reference evidence="2 3" key="1">
    <citation type="journal article" date="2019" name="Genome Biol. Evol.">
        <title>Insights into the evolution of the New World diploid cottons (Gossypium, subgenus Houzingenia) based on genome sequencing.</title>
        <authorList>
            <person name="Grover C.E."/>
            <person name="Arick M.A. 2nd"/>
            <person name="Thrash A."/>
            <person name="Conover J.L."/>
            <person name="Sanders W.S."/>
            <person name="Peterson D.G."/>
            <person name="Frelichowski J.E."/>
            <person name="Scheffler J.A."/>
            <person name="Scheffler B.E."/>
            <person name="Wendel J.F."/>
        </authorList>
    </citation>
    <scope>NUCLEOTIDE SEQUENCE [LARGE SCALE GENOMIC DNA]</scope>
    <source>
        <strain evidence="2">8</strain>
        <tissue evidence="2">Leaf</tissue>
    </source>
</reference>
<dbReference type="GO" id="GO:0034063">
    <property type="term" value="P:stress granule assembly"/>
    <property type="evidence" value="ECO:0007669"/>
    <property type="project" value="TreeGrafter"/>
</dbReference>
<gene>
    <name evidence="2" type="ORF">Gotri_006549</name>
</gene>
<feature type="domain" description="LsmAD" evidence="1">
    <location>
        <begin position="14"/>
        <end position="85"/>
    </location>
</feature>
<evidence type="ECO:0000313" key="3">
    <source>
        <dbReference type="Proteomes" id="UP000593568"/>
    </source>
</evidence>
<evidence type="ECO:0000259" key="1">
    <source>
        <dbReference type="SMART" id="SM01272"/>
    </source>
</evidence>
<proteinExistence type="predicted"/>
<dbReference type="EMBL" id="JABEZW010000010">
    <property type="protein sequence ID" value="MBA0778724.1"/>
    <property type="molecule type" value="Genomic_DNA"/>
</dbReference>
<organism evidence="2 3">
    <name type="scientific">Gossypium trilobum</name>
    <dbReference type="NCBI Taxonomy" id="34281"/>
    <lineage>
        <taxon>Eukaryota</taxon>
        <taxon>Viridiplantae</taxon>
        <taxon>Streptophyta</taxon>
        <taxon>Embryophyta</taxon>
        <taxon>Tracheophyta</taxon>
        <taxon>Spermatophyta</taxon>
        <taxon>Magnoliopsida</taxon>
        <taxon>eudicotyledons</taxon>
        <taxon>Gunneridae</taxon>
        <taxon>Pentapetalae</taxon>
        <taxon>rosids</taxon>
        <taxon>malvids</taxon>
        <taxon>Malvales</taxon>
        <taxon>Malvaceae</taxon>
        <taxon>Malvoideae</taxon>
        <taxon>Gossypium</taxon>
    </lineage>
</organism>
<dbReference type="Proteomes" id="UP000593568">
    <property type="component" value="Unassembled WGS sequence"/>
</dbReference>
<dbReference type="GO" id="GO:0003729">
    <property type="term" value="F:mRNA binding"/>
    <property type="evidence" value="ECO:0007669"/>
    <property type="project" value="TreeGrafter"/>
</dbReference>
<keyword evidence="3" id="KW-1185">Reference proteome</keyword>
<dbReference type="InterPro" id="IPR045117">
    <property type="entry name" value="ATXN2-like"/>
</dbReference>
<comment type="caution">
    <text evidence="2">The sequence shown here is derived from an EMBL/GenBank/DDBJ whole genome shotgun (WGS) entry which is preliminary data.</text>
</comment>
<feature type="non-terminal residue" evidence="2">
    <location>
        <position position="187"/>
    </location>
</feature>
<dbReference type="PANTHER" id="PTHR12854">
    <property type="entry name" value="ATAXIN 2-RELATED"/>
    <property type="match status" value="1"/>
</dbReference>
<evidence type="ECO:0000313" key="2">
    <source>
        <dbReference type="EMBL" id="MBA0778724.1"/>
    </source>
</evidence>
<sequence length="187" mass="21410">IRNWDQFETNQKLFGVKSTFNEELYTTKLERGPQTRELEKEAMRIAREIEGEETWDLHLAEERGLDLHDNFDIDEEMRYSSVYRGREFDDSGYEEEEDILLDSQNIETFGDSSDSLSRGPVDLTSLQRNEGVRMSSSTSFVDEAPSSKAAIGADLNHTDFNDQAKQLASEIPSESFSVSDSESRYLI</sequence>
<dbReference type="Pfam" id="PF06741">
    <property type="entry name" value="LsmAD"/>
    <property type="match status" value="1"/>
</dbReference>
<dbReference type="PANTHER" id="PTHR12854:SF7">
    <property type="entry name" value="ATAXIN-2 HOMOLOG"/>
    <property type="match status" value="1"/>
</dbReference>